<dbReference type="InterPro" id="IPR002018">
    <property type="entry name" value="CarbesteraseB"/>
</dbReference>
<protein>
    <recommendedName>
        <fullName evidence="3">Carboxylic ester hydrolase</fullName>
        <ecNumber evidence="3">3.1.1.-</ecNumber>
    </recommendedName>
</protein>
<reference evidence="5 6" key="1">
    <citation type="submission" date="2017-05" db="EMBL/GenBank/DDBJ databases">
        <title>Complete genome sequence of Corynebacterium striatum KC-Na-1 isolated from Neophocaena asiaeorientalis in Korea.</title>
        <authorList>
            <person name="Kim J.H."/>
            <person name="Lee K."/>
        </authorList>
    </citation>
    <scope>NUCLEOTIDE SEQUENCE [LARGE SCALE GENOMIC DNA]</scope>
    <source>
        <strain evidence="5 6">KC-Na-01</strain>
    </source>
</reference>
<feature type="domain" description="Carboxylesterase type B" evidence="4">
    <location>
        <begin position="58"/>
        <end position="192"/>
    </location>
</feature>
<evidence type="ECO:0000313" key="5">
    <source>
        <dbReference type="EMBL" id="ART20792.1"/>
    </source>
</evidence>
<dbReference type="Gene3D" id="3.40.50.1820">
    <property type="entry name" value="alpha/beta hydrolase"/>
    <property type="match status" value="1"/>
</dbReference>
<name>A0A2Z2IYW4_CORST</name>
<comment type="similarity">
    <text evidence="1 3">Belongs to the type-B carboxylesterase/lipase family.</text>
</comment>
<evidence type="ECO:0000259" key="4">
    <source>
        <dbReference type="Pfam" id="PF00135"/>
    </source>
</evidence>
<dbReference type="SUPFAM" id="SSF53474">
    <property type="entry name" value="alpha/beta-Hydrolases"/>
    <property type="match status" value="1"/>
</dbReference>
<evidence type="ECO:0000256" key="3">
    <source>
        <dbReference type="RuleBase" id="RU361235"/>
    </source>
</evidence>
<dbReference type="Pfam" id="PF00135">
    <property type="entry name" value="COesterase"/>
    <property type="match status" value="1"/>
</dbReference>
<dbReference type="PROSITE" id="PS00122">
    <property type="entry name" value="CARBOXYLESTERASE_B_1"/>
    <property type="match status" value="1"/>
</dbReference>
<dbReference type="InterPro" id="IPR050309">
    <property type="entry name" value="Type-B_Carboxylest/Lipase"/>
</dbReference>
<dbReference type="Proteomes" id="UP000250197">
    <property type="component" value="Chromosome"/>
</dbReference>
<evidence type="ECO:0000256" key="1">
    <source>
        <dbReference type="ARBA" id="ARBA00005964"/>
    </source>
</evidence>
<proteinExistence type="inferred from homology"/>
<dbReference type="EMBL" id="CP021252">
    <property type="protein sequence ID" value="ART20792.1"/>
    <property type="molecule type" value="Genomic_DNA"/>
</dbReference>
<evidence type="ECO:0000256" key="2">
    <source>
        <dbReference type="ARBA" id="ARBA00022801"/>
    </source>
</evidence>
<dbReference type="KEGG" id="cstr:CBE89_04280"/>
<gene>
    <name evidence="5" type="ORF">CBE89_04280</name>
</gene>
<dbReference type="EC" id="3.1.1.-" evidence="3"/>
<evidence type="ECO:0000313" key="6">
    <source>
        <dbReference type="Proteomes" id="UP000250197"/>
    </source>
</evidence>
<organism evidence="5 6">
    <name type="scientific">Corynebacterium striatum</name>
    <dbReference type="NCBI Taxonomy" id="43770"/>
    <lineage>
        <taxon>Bacteria</taxon>
        <taxon>Bacillati</taxon>
        <taxon>Actinomycetota</taxon>
        <taxon>Actinomycetes</taxon>
        <taxon>Mycobacteriales</taxon>
        <taxon>Corynebacteriaceae</taxon>
        <taxon>Corynebacterium</taxon>
    </lineage>
</organism>
<dbReference type="PANTHER" id="PTHR11559">
    <property type="entry name" value="CARBOXYLESTERASE"/>
    <property type="match status" value="1"/>
</dbReference>
<dbReference type="InterPro" id="IPR029058">
    <property type="entry name" value="AB_hydrolase_fold"/>
</dbReference>
<accession>A0A2Z2IYW4</accession>
<dbReference type="InterPro" id="IPR019826">
    <property type="entry name" value="Carboxylesterase_B_AS"/>
</dbReference>
<keyword evidence="2 3" id="KW-0378">Hydrolase</keyword>
<dbReference type="GO" id="GO:0016787">
    <property type="term" value="F:hydrolase activity"/>
    <property type="evidence" value="ECO:0007669"/>
    <property type="project" value="UniProtKB-KW"/>
</dbReference>
<sequence>MSSTPVHVSCPAGTITGYTEGDVNYFHSVDYSLIPGDFENAVKLNAARDLDARTPRPDAVALTITAPQQATDAPVLVYIHGGRYENGTHEDPRAEGTANARAGIIQVQVGYRVGLQGFAQFHDDESFRFRGIDDCQLALEWIQSNIESFGGDPTNVTVIGQSAGATTALWLMRRDHYKGAFRRVVALSPALPSSDFESRKATLRQAMGEPITRASLSSLPADKIEAGYAKFAKKYRYGMALGPSPFDARELADVPLVVASTRDEFYGLPATQKADSTPLRNVIARYLAPKFDFPRGTVAPWLQVANYIDKQRPLGRMVGDAVIRRWVAQAAADAPGQTWMIEFTGSQRPAQHCDELKPMFGVKKPGNRLNSWLQEFARTGTTNIPEYRPDHAIWEYDLDSEENRVAYASLDYVAAAFSEDTHAGGLL</sequence>
<dbReference type="RefSeq" id="WP_086890924.1">
    <property type="nucleotide sequence ID" value="NZ_CP021252.1"/>
</dbReference>
<dbReference type="AlphaFoldDB" id="A0A2Z2IYW4"/>